<keyword evidence="2" id="KW-1185">Reference proteome</keyword>
<organism evidence="1 2">
    <name type="scientific">Saliniradius amylolyticus</name>
    <dbReference type="NCBI Taxonomy" id="2183582"/>
    <lineage>
        <taxon>Bacteria</taxon>
        <taxon>Pseudomonadati</taxon>
        <taxon>Pseudomonadota</taxon>
        <taxon>Gammaproteobacteria</taxon>
        <taxon>Alteromonadales</taxon>
        <taxon>Alteromonadaceae</taxon>
        <taxon>Saliniradius</taxon>
    </lineage>
</organism>
<accession>A0A2S2E134</accession>
<gene>
    <name evidence="1" type="ORF">HMF8227_00494</name>
</gene>
<dbReference type="AlphaFoldDB" id="A0A2S2E134"/>
<dbReference type="InterPro" id="IPR046703">
    <property type="entry name" value="DUF6776"/>
</dbReference>
<dbReference type="Pfam" id="PF20567">
    <property type="entry name" value="DUF6776"/>
    <property type="match status" value="1"/>
</dbReference>
<evidence type="ECO:0000313" key="2">
    <source>
        <dbReference type="Proteomes" id="UP000245728"/>
    </source>
</evidence>
<dbReference type="Proteomes" id="UP000245728">
    <property type="component" value="Chromosome"/>
</dbReference>
<dbReference type="KEGG" id="salh:HMF8227_00494"/>
<reference evidence="1 2" key="1">
    <citation type="submission" date="2018-05" db="EMBL/GenBank/DDBJ databases">
        <title>Salinimonas sp. HMF8227 Genome sequencing and assembly.</title>
        <authorList>
            <person name="Kang H."/>
            <person name="Kang J."/>
            <person name="Cha I."/>
            <person name="Kim H."/>
            <person name="Joh K."/>
        </authorList>
    </citation>
    <scope>NUCLEOTIDE SEQUENCE [LARGE SCALE GENOMIC DNA]</scope>
    <source>
        <strain evidence="1 2">HMF8227</strain>
    </source>
</reference>
<evidence type="ECO:0000313" key="1">
    <source>
        <dbReference type="EMBL" id="AWL10990.1"/>
    </source>
</evidence>
<sequence>MRFYLMSLALLALVAYLGYEVGHYRQQAQDKTIQGLRNSLTSVTDKNNELVRKLNVLGVELEVERLANQNNQSQLHQAIQGQAALKQELSFYQRVMAPELQEQGVAIDDFTVQPSSIPGHYHFSLVMMQQSQRNEFVRGKASVLIFGSQQGKDKQYDLLELDTSVNGPLSFNFRFFEVLEGNFTLPEGFIPERVEVHFSASKPERQSLHRAFVWPLGEQTPLADNN</sequence>
<protein>
    <submittedName>
        <fullName evidence="1">Uncharacterized protein</fullName>
    </submittedName>
</protein>
<proteinExistence type="predicted"/>
<dbReference type="EMBL" id="CP029347">
    <property type="protein sequence ID" value="AWL10990.1"/>
    <property type="molecule type" value="Genomic_DNA"/>
</dbReference>
<name>A0A2S2E134_9ALTE</name>